<dbReference type="Proteomes" id="UP000594454">
    <property type="component" value="Chromosome 3"/>
</dbReference>
<dbReference type="PANTHER" id="PTHR23254:SF16">
    <property type="entry name" value="CBP80_20-DEPENDENT TRANSLATION INITIATION FACTOR"/>
    <property type="match status" value="1"/>
</dbReference>
<dbReference type="Gene3D" id="1.25.40.180">
    <property type="match status" value="1"/>
</dbReference>
<dbReference type="PANTHER" id="PTHR23254">
    <property type="entry name" value="EIF4G DOMAIN PROTEIN"/>
    <property type="match status" value="1"/>
</dbReference>
<dbReference type="GO" id="GO:0005829">
    <property type="term" value="C:cytosol"/>
    <property type="evidence" value="ECO:0007669"/>
    <property type="project" value="TreeGrafter"/>
</dbReference>
<evidence type="ECO:0000313" key="6">
    <source>
        <dbReference type="EMBL" id="CAD7086038.1"/>
    </source>
</evidence>
<keyword evidence="3" id="KW-0810">Translation regulation</keyword>
<proteinExistence type="predicted"/>
<dbReference type="GO" id="GO:0006446">
    <property type="term" value="P:regulation of translational initiation"/>
    <property type="evidence" value="ECO:0007669"/>
    <property type="project" value="TreeGrafter"/>
</dbReference>
<sequence length="466" mass="51988">MAEPASQGDSVVAQSPEVKNALKTTPDTQIPVMTRERSFIRTSNNQNNIKRRSLALNQQISAQQYSNPIRGKPAMELYRPPKLNYNVHHSTSSSILFPAPGNILQNSKSTANIPQMQVLGRHGVAIPNMGGHRAILVSHPIHVNQLGVGVTIQSSQLPLVNSPSSGNILHQSSHRVKFSHEFHMPQNSNSVNNQQILQNHNGPGSPNSIQLPIQRSKSLSSADVLARGSAGLGLALGNDATDIGKFPPDVQGLIDKAMNNPNELNARCLMELTHQIMQRAVEGRRYALPMSRLCIAIIAKEIKETFLEALLNTCRQWYQEREKVLYSIQGMKSPSRTRFTSFMSFLTEMFCQLKRRQLQIHSHNKRESPALILLSLLSKCCEDCVKPPVRSLSEIECLFFVLTCIGRDLETHLPQQLEALLSSVRDAFLNSSAPTIRRTLLQLIELQASRWQLPGNTVLYYYPSTK</sequence>
<dbReference type="GO" id="GO:0003723">
    <property type="term" value="F:RNA binding"/>
    <property type="evidence" value="ECO:0007669"/>
    <property type="project" value="InterPro"/>
</dbReference>
<evidence type="ECO:0000256" key="1">
    <source>
        <dbReference type="ARBA" id="ARBA00004496"/>
    </source>
</evidence>
<dbReference type="FunFam" id="1.25.40.180:FF:000039">
    <property type="entry name" value="Uncharacterized protein, isoform B"/>
    <property type="match status" value="1"/>
</dbReference>
<dbReference type="EMBL" id="LR899011">
    <property type="protein sequence ID" value="CAD7086038.1"/>
    <property type="molecule type" value="Genomic_DNA"/>
</dbReference>
<dbReference type="FunCoup" id="A0A7R8UT43">
    <property type="interactions" value="178"/>
</dbReference>
<dbReference type="OrthoDB" id="565552at2759"/>
<dbReference type="InterPro" id="IPR051367">
    <property type="entry name" value="mRNA_TranslReg/HistoneTransl"/>
</dbReference>
<comment type="subcellular location">
    <subcellularLocation>
        <location evidence="1">Cytoplasm</location>
    </subcellularLocation>
</comment>
<evidence type="ECO:0000313" key="7">
    <source>
        <dbReference type="Proteomes" id="UP000594454"/>
    </source>
</evidence>
<dbReference type="OMA" id="PRFTSFM"/>
<evidence type="ECO:0000256" key="4">
    <source>
        <dbReference type="SAM" id="MobiDB-lite"/>
    </source>
</evidence>
<feature type="region of interest" description="Disordered" evidence="4">
    <location>
        <begin position="1"/>
        <end position="26"/>
    </location>
</feature>
<dbReference type="SUPFAM" id="SSF48371">
    <property type="entry name" value="ARM repeat"/>
    <property type="match status" value="1"/>
</dbReference>
<evidence type="ECO:0000259" key="5">
    <source>
        <dbReference type="SMART" id="SM00543"/>
    </source>
</evidence>
<evidence type="ECO:0000256" key="3">
    <source>
        <dbReference type="ARBA" id="ARBA00022845"/>
    </source>
</evidence>
<keyword evidence="2" id="KW-0963">Cytoplasm</keyword>
<evidence type="ECO:0000256" key="2">
    <source>
        <dbReference type="ARBA" id="ARBA00022490"/>
    </source>
</evidence>
<organism evidence="6 7">
    <name type="scientific">Hermetia illucens</name>
    <name type="common">Black soldier fly</name>
    <dbReference type="NCBI Taxonomy" id="343691"/>
    <lineage>
        <taxon>Eukaryota</taxon>
        <taxon>Metazoa</taxon>
        <taxon>Ecdysozoa</taxon>
        <taxon>Arthropoda</taxon>
        <taxon>Hexapoda</taxon>
        <taxon>Insecta</taxon>
        <taxon>Pterygota</taxon>
        <taxon>Neoptera</taxon>
        <taxon>Endopterygota</taxon>
        <taxon>Diptera</taxon>
        <taxon>Brachycera</taxon>
        <taxon>Stratiomyomorpha</taxon>
        <taxon>Stratiomyidae</taxon>
        <taxon>Hermetiinae</taxon>
        <taxon>Hermetia</taxon>
    </lineage>
</organism>
<keyword evidence="7" id="KW-1185">Reference proteome</keyword>
<name>A0A7R8UT43_HERIL</name>
<gene>
    <name evidence="6" type="ORF">HERILL_LOCUS8839</name>
</gene>
<dbReference type="GO" id="GO:0008494">
    <property type="term" value="F:translation activator activity"/>
    <property type="evidence" value="ECO:0007669"/>
    <property type="project" value="TreeGrafter"/>
</dbReference>
<dbReference type="Pfam" id="PF02854">
    <property type="entry name" value="MIF4G"/>
    <property type="match status" value="1"/>
</dbReference>
<protein>
    <recommendedName>
        <fullName evidence="5">MIF4G domain-containing protein</fullName>
    </recommendedName>
</protein>
<feature type="domain" description="MIF4G" evidence="5">
    <location>
        <begin position="230"/>
        <end position="450"/>
    </location>
</feature>
<dbReference type="SMART" id="SM00543">
    <property type="entry name" value="MIF4G"/>
    <property type="match status" value="1"/>
</dbReference>
<dbReference type="AlphaFoldDB" id="A0A7R8UT43"/>
<dbReference type="InParanoid" id="A0A7R8UT43"/>
<dbReference type="InterPro" id="IPR016024">
    <property type="entry name" value="ARM-type_fold"/>
</dbReference>
<accession>A0A7R8UT43</accession>
<dbReference type="InterPro" id="IPR003890">
    <property type="entry name" value="MIF4G-like_typ-3"/>
</dbReference>
<reference evidence="6 7" key="1">
    <citation type="submission" date="2020-11" db="EMBL/GenBank/DDBJ databases">
        <authorList>
            <person name="Wallbank WR R."/>
            <person name="Pardo Diaz C."/>
            <person name="Kozak K."/>
            <person name="Martin S."/>
            <person name="Jiggins C."/>
            <person name="Moest M."/>
            <person name="Warren A I."/>
            <person name="Generalovic N T."/>
            <person name="Byers J.R.P. K."/>
            <person name="Montejo-Kovacevich G."/>
            <person name="Yen C E."/>
        </authorList>
    </citation>
    <scope>NUCLEOTIDE SEQUENCE [LARGE SCALE GENOMIC DNA]</scope>
</reference>